<dbReference type="SUPFAM" id="SSF49785">
    <property type="entry name" value="Galactose-binding domain-like"/>
    <property type="match status" value="1"/>
</dbReference>
<dbReference type="InterPro" id="IPR038587">
    <property type="entry name" value="Ribosomal_eL40_sf"/>
</dbReference>
<evidence type="ECO:0000256" key="2">
    <source>
        <dbReference type="SAM" id="Phobius"/>
    </source>
</evidence>
<dbReference type="Pfam" id="PF24463">
    <property type="entry name" value="DUF7577"/>
    <property type="match status" value="1"/>
</dbReference>
<sequence length="296" mass="31526">MRPCPVCGTLVGESDEFCGNCGSYLGWSQQQQQPTAEESTVDEPAPVQPARPVAPRPVRSTQVTEAPVDGVPCPNCGTTNPPDRRYCRKCATPLTEAAQAAPPRRRGWWSRRRDGSGRLARALVLLAVVLALAVAGFLLQPLGVRLFQDVLDKTSQAVPVHPSGERASAESPGHPAAAAVDGATNRYWGAPGKDAWIEFTFDHPFRLLSLIINTGASTTPNEFAAQARPTQFDVLVTGSDGTVTTVPAPLADRPGPQTVQTGISDVVRIRLVVRAVAGFAPGKEVALGEVEFFQRS</sequence>
<feature type="region of interest" description="Disordered" evidence="1">
    <location>
        <begin position="31"/>
        <end position="66"/>
    </location>
</feature>
<dbReference type="Gene3D" id="2.60.120.260">
    <property type="entry name" value="Galactose-binding domain-like"/>
    <property type="match status" value="1"/>
</dbReference>
<gene>
    <name evidence="4" type="ORF">F0L68_24260</name>
</gene>
<accession>A0A5B2X4U3</accession>
<dbReference type="Proteomes" id="UP000323454">
    <property type="component" value="Unassembled WGS sequence"/>
</dbReference>
<feature type="transmembrane region" description="Helical" evidence="2">
    <location>
        <begin position="119"/>
        <end position="139"/>
    </location>
</feature>
<dbReference type="AlphaFoldDB" id="A0A5B2X4U3"/>
<dbReference type="RefSeq" id="WP_149852078.1">
    <property type="nucleotide sequence ID" value="NZ_VUOB01000042.1"/>
</dbReference>
<dbReference type="EMBL" id="VUOB01000042">
    <property type="protein sequence ID" value="KAA2258092.1"/>
    <property type="molecule type" value="Genomic_DNA"/>
</dbReference>
<evidence type="ECO:0000256" key="1">
    <source>
        <dbReference type="SAM" id="MobiDB-lite"/>
    </source>
</evidence>
<evidence type="ECO:0000259" key="3">
    <source>
        <dbReference type="Pfam" id="PF24463"/>
    </source>
</evidence>
<reference evidence="4 5" key="1">
    <citation type="submission" date="2019-09" db="EMBL/GenBank/DDBJ databases">
        <title>Goodfellowia gen. nov., a new genus of the Pseudonocardineae related to Actinoalloteichus, containing Goodfellowia coeruleoviolacea gen. nov., comb. nov. gen. nov., comb. nov.</title>
        <authorList>
            <person name="Labeda D."/>
        </authorList>
    </citation>
    <scope>NUCLEOTIDE SEQUENCE [LARGE SCALE GENOMIC DNA]</scope>
    <source>
        <strain evidence="4 5">AN110305</strain>
    </source>
</reference>
<dbReference type="InterPro" id="IPR055999">
    <property type="entry name" value="DUF7577"/>
</dbReference>
<evidence type="ECO:0000313" key="5">
    <source>
        <dbReference type="Proteomes" id="UP000323454"/>
    </source>
</evidence>
<protein>
    <recommendedName>
        <fullName evidence="3">DUF7577 domain-containing protein</fullName>
    </recommendedName>
</protein>
<keyword evidence="5" id="KW-1185">Reference proteome</keyword>
<proteinExistence type="predicted"/>
<keyword evidence="2" id="KW-0472">Membrane</keyword>
<evidence type="ECO:0000313" key="4">
    <source>
        <dbReference type="EMBL" id="KAA2258092.1"/>
    </source>
</evidence>
<dbReference type="InterPro" id="IPR057561">
    <property type="entry name" value="NADase_transloc"/>
</dbReference>
<feature type="compositionally biased region" description="Pro residues" evidence="1">
    <location>
        <begin position="46"/>
        <end position="55"/>
    </location>
</feature>
<comment type="caution">
    <text evidence="4">The sequence shown here is derived from an EMBL/GenBank/DDBJ whole genome shotgun (WGS) entry which is preliminary data.</text>
</comment>
<dbReference type="NCBIfam" id="NF047619">
    <property type="entry name" value="NADase_discoid"/>
    <property type="match status" value="1"/>
</dbReference>
<dbReference type="Gene3D" id="4.10.1060.50">
    <property type="match status" value="1"/>
</dbReference>
<dbReference type="OrthoDB" id="3808044at2"/>
<name>A0A5B2X4U3_9PSEU</name>
<keyword evidence="2" id="KW-1133">Transmembrane helix</keyword>
<dbReference type="InterPro" id="IPR008979">
    <property type="entry name" value="Galactose-bd-like_sf"/>
</dbReference>
<organism evidence="4 5">
    <name type="scientific">Solihabitans fulvus</name>
    <dbReference type="NCBI Taxonomy" id="1892852"/>
    <lineage>
        <taxon>Bacteria</taxon>
        <taxon>Bacillati</taxon>
        <taxon>Actinomycetota</taxon>
        <taxon>Actinomycetes</taxon>
        <taxon>Pseudonocardiales</taxon>
        <taxon>Pseudonocardiaceae</taxon>
        <taxon>Solihabitans</taxon>
    </lineage>
</organism>
<feature type="domain" description="DUF7577" evidence="3">
    <location>
        <begin position="69"/>
        <end position="94"/>
    </location>
</feature>
<keyword evidence="2" id="KW-0812">Transmembrane</keyword>
<reference evidence="4 5" key="2">
    <citation type="submission" date="2019-09" db="EMBL/GenBank/DDBJ databases">
        <authorList>
            <person name="Jin C."/>
        </authorList>
    </citation>
    <scope>NUCLEOTIDE SEQUENCE [LARGE SCALE GENOMIC DNA]</scope>
    <source>
        <strain evidence="4 5">AN110305</strain>
    </source>
</reference>